<dbReference type="EMBL" id="NEDP02005570">
    <property type="protein sequence ID" value="OWF38232.1"/>
    <property type="molecule type" value="Genomic_DNA"/>
</dbReference>
<sequence length="601" mass="68820">MATTLPVTDKGDSLTDITKNMTKYIRHLEANVQSIKKIPTPEDILNEVKNNVWYRMCKPCQSKVFDISSKDLYSRNNYPSKRLCKEAKVTDIGNSKTRHKSKKSDLDESFDAPIEIEQMLAKRESMPHPLQLQDQEKKEDLQTKISILKNSIEEKNEKIRSLENQLKMHLKSHTENTEEKQGDFDTVQKEKEEYVEQLSQLQTERQALEDQTNSLTSTNEECSPTVEGLQRNIDRLTVELEKKQGDFDKSQQENEEYMREVAQLQTDRQTLQDQTSSINKTNEELLSSLKIKQQNTEKMTGELEEKQTELDKVQRENEMFVINISQLQTDIQKFKDQASFLSRTNEEMTPAMEGLQRNIDRLAGQLEEKQGDFDKVQNEKAEYLKEQSQLQRDIQTLQDETGSLNKTIKELSSTVESLQPDIDRMTGELVKKDEEINNLKTVLEESRRLKKKVVVMRLLRTSRSGLGKTMVDMVTKELTRQLGERLDSKSFDFSIVLSETPTDVSNGPLFVLCLNMSRVGTNIQDALEGTEGGRDVYVLVLHHTNKDNLSTLTPTSLRVTGSEIRQLGGIIDLAFSSNSGLYECDLNITAIGKIATVLKKF</sequence>
<name>A0A210PP25_MIZYE</name>
<dbReference type="Gene3D" id="1.10.287.1490">
    <property type="match status" value="2"/>
</dbReference>
<keyword evidence="3" id="KW-1185">Reference proteome</keyword>
<dbReference type="Proteomes" id="UP000242188">
    <property type="component" value="Unassembled WGS sequence"/>
</dbReference>
<accession>A0A210PP25</accession>
<evidence type="ECO:0000313" key="2">
    <source>
        <dbReference type="EMBL" id="OWF38232.1"/>
    </source>
</evidence>
<gene>
    <name evidence="2" type="ORF">KP79_PYT10607</name>
</gene>
<dbReference type="OrthoDB" id="6104664at2759"/>
<dbReference type="PANTHER" id="PTHR23159">
    <property type="entry name" value="CENTROSOMAL PROTEIN 2"/>
    <property type="match status" value="1"/>
</dbReference>
<dbReference type="PANTHER" id="PTHR23159:SF31">
    <property type="entry name" value="CENTROSOME-ASSOCIATED PROTEIN CEP250 ISOFORM X1"/>
    <property type="match status" value="1"/>
</dbReference>
<comment type="caution">
    <text evidence="2">The sequence shown here is derived from an EMBL/GenBank/DDBJ whole genome shotgun (WGS) entry which is preliminary data.</text>
</comment>
<keyword evidence="1" id="KW-0175">Coiled coil</keyword>
<evidence type="ECO:0000313" key="3">
    <source>
        <dbReference type="Proteomes" id="UP000242188"/>
    </source>
</evidence>
<evidence type="ECO:0000256" key="1">
    <source>
        <dbReference type="SAM" id="Coils"/>
    </source>
</evidence>
<feature type="coiled-coil region" evidence="1">
    <location>
        <begin position="138"/>
        <end position="452"/>
    </location>
</feature>
<organism evidence="2 3">
    <name type="scientific">Mizuhopecten yessoensis</name>
    <name type="common">Japanese scallop</name>
    <name type="synonym">Patinopecten yessoensis</name>
    <dbReference type="NCBI Taxonomy" id="6573"/>
    <lineage>
        <taxon>Eukaryota</taxon>
        <taxon>Metazoa</taxon>
        <taxon>Spiralia</taxon>
        <taxon>Lophotrochozoa</taxon>
        <taxon>Mollusca</taxon>
        <taxon>Bivalvia</taxon>
        <taxon>Autobranchia</taxon>
        <taxon>Pteriomorphia</taxon>
        <taxon>Pectinida</taxon>
        <taxon>Pectinoidea</taxon>
        <taxon>Pectinidae</taxon>
        <taxon>Mizuhopecten</taxon>
    </lineage>
</organism>
<protein>
    <submittedName>
        <fullName evidence="2">Laminin subunit alpha-2</fullName>
    </submittedName>
</protein>
<proteinExistence type="predicted"/>
<dbReference type="AlphaFoldDB" id="A0A210PP25"/>
<dbReference type="STRING" id="6573.A0A210PP25"/>
<reference evidence="2 3" key="1">
    <citation type="journal article" date="2017" name="Nat. Ecol. Evol.">
        <title>Scallop genome provides insights into evolution of bilaterian karyotype and development.</title>
        <authorList>
            <person name="Wang S."/>
            <person name="Zhang J."/>
            <person name="Jiao W."/>
            <person name="Li J."/>
            <person name="Xun X."/>
            <person name="Sun Y."/>
            <person name="Guo X."/>
            <person name="Huan P."/>
            <person name="Dong B."/>
            <person name="Zhang L."/>
            <person name="Hu X."/>
            <person name="Sun X."/>
            <person name="Wang J."/>
            <person name="Zhao C."/>
            <person name="Wang Y."/>
            <person name="Wang D."/>
            <person name="Huang X."/>
            <person name="Wang R."/>
            <person name="Lv J."/>
            <person name="Li Y."/>
            <person name="Zhang Z."/>
            <person name="Liu B."/>
            <person name="Lu W."/>
            <person name="Hui Y."/>
            <person name="Liang J."/>
            <person name="Zhou Z."/>
            <person name="Hou R."/>
            <person name="Li X."/>
            <person name="Liu Y."/>
            <person name="Li H."/>
            <person name="Ning X."/>
            <person name="Lin Y."/>
            <person name="Zhao L."/>
            <person name="Xing Q."/>
            <person name="Dou J."/>
            <person name="Li Y."/>
            <person name="Mao J."/>
            <person name="Guo H."/>
            <person name="Dou H."/>
            <person name="Li T."/>
            <person name="Mu C."/>
            <person name="Jiang W."/>
            <person name="Fu Q."/>
            <person name="Fu X."/>
            <person name="Miao Y."/>
            <person name="Liu J."/>
            <person name="Yu Q."/>
            <person name="Li R."/>
            <person name="Liao H."/>
            <person name="Li X."/>
            <person name="Kong Y."/>
            <person name="Jiang Z."/>
            <person name="Chourrout D."/>
            <person name="Li R."/>
            <person name="Bao Z."/>
        </authorList>
    </citation>
    <scope>NUCLEOTIDE SEQUENCE [LARGE SCALE GENOMIC DNA]</scope>
    <source>
        <strain evidence="2 3">PY_sf001</strain>
    </source>
</reference>